<gene>
    <name evidence="2" type="ORF">V7S43_014309</name>
</gene>
<accession>A0ABD3F2R2</accession>
<dbReference type="EMBL" id="JBIMZQ010000040">
    <property type="protein sequence ID" value="KAL3660554.1"/>
    <property type="molecule type" value="Genomic_DNA"/>
</dbReference>
<dbReference type="Proteomes" id="UP001632037">
    <property type="component" value="Unassembled WGS sequence"/>
</dbReference>
<reference evidence="2 3" key="1">
    <citation type="submission" date="2024-09" db="EMBL/GenBank/DDBJ databases">
        <title>Genome sequencing and assembly of Phytophthora oleae, isolate VK10A, causative agent of rot of olive drupes.</title>
        <authorList>
            <person name="Conti Taguali S."/>
            <person name="Riolo M."/>
            <person name="La Spada F."/>
            <person name="Cacciola S.O."/>
            <person name="Dionisio G."/>
        </authorList>
    </citation>
    <scope>NUCLEOTIDE SEQUENCE [LARGE SCALE GENOMIC DNA]</scope>
    <source>
        <strain evidence="2 3">VK10A</strain>
    </source>
</reference>
<comment type="caution">
    <text evidence="2">The sequence shown here is derived from an EMBL/GenBank/DDBJ whole genome shotgun (WGS) entry which is preliminary data.</text>
</comment>
<feature type="compositionally biased region" description="Basic and acidic residues" evidence="1">
    <location>
        <begin position="154"/>
        <end position="164"/>
    </location>
</feature>
<evidence type="ECO:0000313" key="2">
    <source>
        <dbReference type="EMBL" id="KAL3660554.1"/>
    </source>
</evidence>
<name>A0ABD3F2R2_9STRA</name>
<feature type="region of interest" description="Disordered" evidence="1">
    <location>
        <begin position="107"/>
        <end position="164"/>
    </location>
</feature>
<protein>
    <submittedName>
        <fullName evidence="2">Uncharacterized protein</fullName>
    </submittedName>
</protein>
<evidence type="ECO:0000313" key="3">
    <source>
        <dbReference type="Proteomes" id="UP001632037"/>
    </source>
</evidence>
<organism evidence="2 3">
    <name type="scientific">Phytophthora oleae</name>
    <dbReference type="NCBI Taxonomy" id="2107226"/>
    <lineage>
        <taxon>Eukaryota</taxon>
        <taxon>Sar</taxon>
        <taxon>Stramenopiles</taxon>
        <taxon>Oomycota</taxon>
        <taxon>Peronosporomycetes</taxon>
        <taxon>Peronosporales</taxon>
        <taxon>Peronosporaceae</taxon>
        <taxon>Phytophthora</taxon>
    </lineage>
</organism>
<evidence type="ECO:0000256" key="1">
    <source>
        <dbReference type="SAM" id="MobiDB-lite"/>
    </source>
</evidence>
<proteinExistence type="predicted"/>
<keyword evidence="3" id="KW-1185">Reference proteome</keyword>
<dbReference type="AlphaFoldDB" id="A0ABD3F2R2"/>
<feature type="compositionally biased region" description="Basic and acidic residues" evidence="1">
    <location>
        <begin position="121"/>
        <end position="147"/>
    </location>
</feature>
<sequence>MLNTLGYIKHRVCTTMDLLLDVQLQLSRVVTSMAQPSQSFATSCPTSTALMTPVLIYIEQLLDEIRATTRAIVSKHSVLESTAIPSANSAKTSAKFADFRAKLESEDVTGYTSETGTEDEEKYRPAEEQRGSGEIREGVGGKRSRECEDNEDEPPCKRQDTHLETEKGIQLRHSVNKVVQCIAECSGVSKDTQLEVMCPAVTRLVQASAHAIKQMRKLTQDERVPNAKLAKAFSDAVMQLLEIIIRHHVKREVSPKWVAATSANLKHIFHYTKKHPAWPICLSDSAFEATSGAIRGLCETAAPDLLRKMEVLIECVSEGGQLNADRIEQPLGKLGSLFRTDFKAYKAKENTTRSEEEWSRFAVIGKVLAEWIYEAQKAKEPPKMQAYLRRFDRQRKGFAKKNPNRVPTILLKASTILAGWVSLKNARKPETDPASG</sequence>